<evidence type="ECO:0000313" key="3">
    <source>
        <dbReference type="EMBL" id="MXP26547.1"/>
    </source>
</evidence>
<name>A0A845AAL6_9SPHN</name>
<dbReference type="PANTHER" id="PTHR46637">
    <property type="entry name" value="TIS1421-TRANSPOSASE PROTEIN A"/>
    <property type="match status" value="1"/>
</dbReference>
<evidence type="ECO:0000313" key="2">
    <source>
        <dbReference type="EMBL" id="MXP25407.1"/>
    </source>
</evidence>
<accession>A0A845AAL6</accession>
<dbReference type="Proteomes" id="UP000460561">
    <property type="component" value="Unassembled WGS sequence"/>
</dbReference>
<dbReference type="Pfam" id="PF13340">
    <property type="entry name" value="DUF4096"/>
    <property type="match status" value="1"/>
</dbReference>
<proteinExistence type="predicted"/>
<dbReference type="InterPro" id="IPR025161">
    <property type="entry name" value="IS402-like_dom"/>
</dbReference>
<organism evidence="3 6">
    <name type="scientific">Altericroceibacterium indicum</name>
    <dbReference type="NCBI Taxonomy" id="374177"/>
    <lineage>
        <taxon>Bacteria</taxon>
        <taxon>Pseudomonadati</taxon>
        <taxon>Pseudomonadota</taxon>
        <taxon>Alphaproteobacteria</taxon>
        <taxon>Sphingomonadales</taxon>
        <taxon>Erythrobacteraceae</taxon>
        <taxon>Altericroceibacterium</taxon>
    </lineage>
</organism>
<dbReference type="NCBIfam" id="NF033580">
    <property type="entry name" value="transpos_IS5_3"/>
    <property type="match status" value="1"/>
</dbReference>
<keyword evidence="6" id="KW-1185">Reference proteome</keyword>
<evidence type="ECO:0000313" key="4">
    <source>
        <dbReference type="EMBL" id="MXP26798.1"/>
    </source>
</evidence>
<feature type="domain" description="Insertion element IS402-like" evidence="1">
    <location>
        <begin position="16"/>
        <end position="90"/>
    </location>
</feature>
<dbReference type="EMBL" id="WTYQ01000002">
    <property type="protein sequence ID" value="MXP25407.1"/>
    <property type="molecule type" value="Genomic_DNA"/>
</dbReference>
<evidence type="ECO:0000259" key="1">
    <source>
        <dbReference type="Pfam" id="PF13340"/>
    </source>
</evidence>
<sequence>MIQGCLLEAGLSRGDLTEAEWRVLKGLLPIDASNRGRGRRPEENRAIINGILWRLRCGTPWRDVPPKYGNWNTIYRRFRRWSDAGVWEAVSVTLAEIMADSGHYSIDSTTVRAHVSAAGGKGGLVEELLAARGAGSPVNFTVWLMDEGDRSPST</sequence>
<protein>
    <submittedName>
        <fullName evidence="3">IS5 family transposase</fullName>
    </submittedName>
</protein>
<gene>
    <name evidence="2" type="ORF">GRI39_05035</name>
    <name evidence="3" type="ORF">GRI39_10915</name>
    <name evidence="4" type="ORF">GRI39_12225</name>
    <name evidence="5" type="ORF">GRI39_13960</name>
</gene>
<evidence type="ECO:0000313" key="6">
    <source>
        <dbReference type="Proteomes" id="UP000460561"/>
    </source>
</evidence>
<evidence type="ECO:0000313" key="5">
    <source>
        <dbReference type="EMBL" id="MXP27135.1"/>
    </source>
</evidence>
<dbReference type="PANTHER" id="PTHR46637:SF1">
    <property type="entry name" value="BLL5188 PROTEIN"/>
    <property type="match status" value="1"/>
</dbReference>
<reference evidence="3 6" key="1">
    <citation type="submission" date="2019-12" db="EMBL/GenBank/DDBJ databases">
        <title>Genomic-based taxomic classification of the family Erythrobacteraceae.</title>
        <authorList>
            <person name="Xu L."/>
        </authorList>
    </citation>
    <scope>NUCLEOTIDE SEQUENCE [LARGE SCALE GENOMIC DNA]</scope>
    <source>
        <strain evidence="3 6">DSM 18604</strain>
    </source>
</reference>
<dbReference type="AlphaFoldDB" id="A0A845AAL6"/>
<dbReference type="EMBL" id="WTYQ01000004">
    <property type="protein sequence ID" value="MXP26547.1"/>
    <property type="molecule type" value="Genomic_DNA"/>
</dbReference>
<dbReference type="InterPro" id="IPR052909">
    <property type="entry name" value="Transposase_6_like"/>
</dbReference>
<comment type="caution">
    <text evidence="3">The sequence shown here is derived from an EMBL/GenBank/DDBJ whole genome shotgun (WGS) entry which is preliminary data.</text>
</comment>
<dbReference type="EMBL" id="WTYQ01000006">
    <property type="protein sequence ID" value="MXP27135.1"/>
    <property type="molecule type" value="Genomic_DNA"/>
</dbReference>
<dbReference type="EMBL" id="WTYQ01000005">
    <property type="protein sequence ID" value="MXP26798.1"/>
    <property type="molecule type" value="Genomic_DNA"/>
</dbReference>